<keyword evidence="7" id="KW-0143">Chaperone</keyword>
<dbReference type="RefSeq" id="WP_097152645.1">
    <property type="nucleotide sequence ID" value="NZ_OBEL01000001.1"/>
</dbReference>
<dbReference type="AlphaFoldDB" id="A0A285NFC2"/>
<keyword evidence="6" id="KW-0472">Membrane</keyword>
<gene>
    <name evidence="9" type="ORF">SAMN06265368_1478</name>
</gene>
<evidence type="ECO:0000313" key="9">
    <source>
        <dbReference type="EMBL" id="SNZ08149.1"/>
    </source>
</evidence>
<reference evidence="9 10" key="1">
    <citation type="submission" date="2017-09" db="EMBL/GenBank/DDBJ databases">
        <authorList>
            <person name="Ehlers B."/>
            <person name="Leendertz F.H."/>
        </authorList>
    </citation>
    <scope>NUCLEOTIDE SEQUENCE [LARGE SCALE GENOMIC DNA]</scope>
    <source>
        <strain evidence="9 10">DSM 18289</strain>
    </source>
</reference>
<dbReference type="OrthoDB" id="7173339at2"/>
<dbReference type="PANTHER" id="PTHR38035">
    <property type="entry name" value="UPF0070 PROTEIN YFGM"/>
    <property type="match status" value="1"/>
</dbReference>
<evidence type="ECO:0000256" key="7">
    <source>
        <dbReference type="ARBA" id="ARBA00023186"/>
    </source>
</evidence>
<evidence type="ECO:0000256" key="1">
    <source>
        <dbReference type="ARBA" id="ARBA00004167"/>
    </source>
</evidence>
<dbReference type="InterPro" id="IPR026039">
    <property type="entry name" value="YfgM"/>
</dbReference>
<comment type="subcellular location">
    <subcellularLocation>
        <location evidence="2">Cell membrane</location>
    </subcellularLocation>
    <subcellularLocation>
        <location evidence="1">Membrane</location>
        <topology evidence="1">Single-pass membrane protein</topology>
    </subcellularLocation>
</comment>
<evidence type="ECO:0000256" key="3">
    <source>
        <dbReference type="ARBA" id="ARBA00022475"/>
    </source>
</evidence>
<dbReference type="Proteomes" id="UP000219439">
    <property type="component" value="Unassembled WGS sequence"/>
</dbReference>
<evidence type="ECO:0000256" key="4">
    <source>
        <dbReference type="ARBA" id="ARBA00022692"/>
    </source>
</evidence>
<keyword evidence="4" id="KW-0812">Transmembrane</keyword>
<feature type="domain" description="Ancillary SecYEG translocon subunit/Cell division coordinator CpoB TPR" evidence="8">
    <location>
        <begin position="20"/>
        <end position="185"/>
    </location>
</feature>
<organism evidence="9 10">
    <name type="scientific">Cohaesibacter gelatinilyticus</name>
    <dbReference type="NCBI Taxonomy" id="372072"/>
    <lineage>
        <taxon>Bacteria</taxon>
        <taxon>Pseudomonadati</taxon>
        <taxon>Pseudomonadota</taxon>
        <taxon>Alphaproteobacteria</taxon>
        <taxon>Hyphomicrobiales</taxon>
        <taxon>Cohaesibacteraceae</taxon>
    </lineage>
</organism>
<keyword evidence="5" id="KW-1133">Transmembrane helix</keyword>
<dbReference type="Pfam" id="PF09976">
    <property type="entry name" value="TPR_21"/>
    <property type="match status" value="1"/>
</dbReference>
<evidence type="ECO:0000256" key="6">
    <source>
        <dbReference type="ARBA" id="ARBA00023136"/>
    </source>
</evidence>
<dbReference type="GO" id="GO:0005886">
    <property type="term" value="C:plasma membrane"/>
    <property type="evidence" value="ECO:0007669"/>
    <property type="project" value="UniProtKB-SubCell"/>
</dbReference>
<evidence type="ECO:0000259" key="8">
    <source>
        <dbReference type="Pfam" id="PF09976"/>
    </source>
</evidence>
<evidence type="ECO:0000313" key="10">
    <source>
        <dbReference type="Proteomes" id="UP000219439"/>
    </source>
</evidence>
<keyword evidence="10" id="KW-1185">Reference proteome</keyword>
<evidence type="ECO:0000256" key="5">
    <source>
        <dbReference type="ARBA" id="ARBA00022989"/>
    </source>
</evidence>
<dbReference type="EMBL" id="OBEL01000001">
    <property type="protein sequence ID" value="SNZ08149.1"/>
    <property type="molecule type" value="Genomic_DNA"/>
</dbReference>
<accession>A0A285NFC2</accession>
<protein>
    <recommendedName>
        <fullName evidence="8">Ancillary SecYEG translocon subunit/Cell division coordinator CpoB TPR domain-containing protein</fullName>
    </recommendedName>
</protein>
<dbReference type="InterPro" id="IPR018704">
    <property type="entry name" value="SecYEG/CpoB_TPR"/>
</dbReference>
<evidence type="ECO:0000256" key="2">
    <source>
        <dbReference type="ARBA" id="ARBA00004236"/>
    </source>
</evidence>
<dbReference type="PANTHER" id="PTHR38035:SF1">
    <property type="entry name" value="ANCILLARY SECYEG TRANSLOCON SUBUNIT"/>
    <property type="match status" value="1"/>
</dbReference>
<sequence length="228" mass="24744">MSESDFIREVDEELRDEQLKKAWDKFGPIVIGFALLIVLATAANKGWDYWKSSQAAQSGDAFLSALVLSEEGKSTEAMMALQGLEKDGTGGYPVLAKMRIAAEIAKAGQVDEAIAQFVALASDSSLDKNVQDLARLRAAGLQLDQGKADEVILQLTSMMDGSAFRHSARELVLLGYLEKGEFDKAMPIAERVVQDAESPAPLRQRAEVYVAYIRSQIGGTKTEAKEAS</sequence>
<keyword evidence="3" id="KW-1003">Cell membrane</keyword>
<proteinExistence type="predicted"/>
<dbReference type="GO" id="GO:0044877">
    <property type="term" value="F:protein-containing complex binding"/>
    <property type="evidence" value="ECO:0007669"/>
    <property type="project" value="InterPro"/>
</dbReference>
<name>A0A285NFC2_9HYPH</name>